<evidence type="ECO:0000313" key="2">
    <source>
        <dbReference type="EMBL" id="PKQ69498.1"/>
    </source>
</evidence>
<reference evidence="2 3" key="1">
    <citation type="journal article" date="2017" name="Front. Microbiol.">
        <title>Labilibaculum manganireducens gen. nov., sp. nov. and Labilibaculum filiforme sp. nov., Novel Bacteroidetes Isolated from Subsurface Sediments of the Baltic Sea.</title>
        <authorList>
            <person name="Vandieken V."/>
            <person name="Marshall I.P."/>
            <person name="Niemann H."/>
            <person name="Engelen B."/>
            <person name="Cypionka H."/>
        </authorList>
    </citation>
    <scope>NUCLEOTIDE SEQUENCE [LARGE SCALE GENOMIC DNA]</scope>
    <source>
        <strain evidence="2 3">59.10-2M</strain>
    </source>
</reference>
<dbReference type="RefSeq" id="WP_101307919.1">
    <property type="nucleotide sequence ID" value="NZ_MVDE01000001.1"/>
</dbReference>
<evidence type="ECO:0008006" key="4">
    <source>
        <dbReference type="Google" id="ProtNLM"/>
    </source>
</evidence>
<keyword evidence="3" id="KW-1185">Reference proteome</keyword>
<protein>
    <recommendedName>
        <fullName evidence="4">DUF202 domain-containing protein</fullName>
    </recommendedName>
</protein>
<comment type="caution">
    <text evidence="2">The sequence shown here is derived from an EMBL/GenBank/DDBJ whole genome shotgun (WGS) entry which is preliminary data.</text>
</comment>
<gene>
    <name evidence="2" type="ORF">BZG01_00790</name>
</gene>
<evidence type="ECO:0000256" key="1">
    <source>
        <dbReference type="SAM" id="Phobius"/>
    </source>
</evidence>
<keyword evidence="1" id="KW-0812">Transmembrane</keyword>
<sequence length="76" mass="8713">MKNKGLRYYLNASFGVGNIGFLLCRRFYDRLTDFELGIGEGILFVFILTGAAYLIYCAINKQHPLQEKSLECQKND</sequence>
<dbReference type="Proteomes" id="UP000233618">
    <property type="component" value="Unassembled WGS sequence"/>
</dbReference>
<feature type="transmembrane region" description="Helical" evidence="1">
    <location>
        <begin position="6"/>
        <end position="24"/>
    </location>
</feature>
<keyword evidence="1" id="KW-1133">Transmembrane helix</keyword>
<organism evidence="2 3">
    <name type="scientific">Labilibaculum manganireducens</name>
    <dbReference type="NCBI Taxonomy" id="1940525"/>
    <lineage>
        <taxon>Bacteria</taxon>
        <taxon>Pseudomonadati</taxon>
        <taxon>Bacteroidota</taxon>
        <taxon>Bacteroidia</taxon>
        <taxon>Marinilabiliales</taxon>
        <taxon>Marinifilaceae</taxon>
        <taxon>Labilibaculum</taxon>
    </lineage>
</organism>
<dbReference type="EMBL" id="MVDE01000001">
    <property type="protein sequence ID" value="PKQ69498.1"/>
    <property type="molecule type" value="Genomic_DNA"/>
</dbReference>
<dbReference type="AlphaFoldDB" id="A0A2N3IGV0"/>
<name>A0A2N3IGV0_9BACT</name>
<evidence type="ECO:0000313" key="3">
    <source>
        <dbReference type="Proteomes" id="UP000233618"/>
    </source>
</evidence>
<feature type="transmembrane region" description="Helical" evidence="1">
    <location>
        <begin position="36"/>
        <end position="56"/>
    </location>
</feature>
<keyword evidence="1" id="KW-0472">Membrane</keyword>
<accession>A0A2N3IGV0</accession>
<proteinExistence type="predicted"/>